<dbReference type="Proteomes" id="UP001630127">
    <property type="component" value="Unassembled WGS sequence"/>
</dbReference>
<evidence type="ECO:0000313" key="5">
    <source>
        <dbReference type="Proteomes" id="UP001630127"/>
    </source>
</evidence>
<evidence type="ECO:0000256" key="1">
    <source>
        <dbReference type="ARBA" id="ARBA00023015"/>
    </source>
</evidence>
<organism evidence="4 5">
    <name type="scientific">Cinchona calisaya</name>
    <dbReference type="NCBI Taxonomy" id="153742"/>
    <lineage>
        <taxon>Eukaryota</taxon>
        <taxon>Viridiplantae</taxon>
        <taxon>Streptophyta</taxon>
        <taxon>Embryophyta</taxon>
        <taxon>Tracheophyta</taxon>
        <taxon>Spermatophyta</taxon>
        <taxon>Magnoliopsida</taxon>
        <taxon>eudicotyledons</taxon>
        <taxon>Gunneridae</taxon>
        <taxon>Pentapetalae</taxon>
        <taxon>asterids</taxon>
        <taxon>lamiids</taxon>
        <taxon>Gentianales</taxon>
        <taxon>Rubiaceae</taxon>
        <taxon>Cinchonoideae</taxon>
        <taxon>Cinchoneae</taxon>
        <taxon>Cinchona</taxon>
    </lineage>
</organism>
<evidence type="ECO:0000313" key="4">
    <source>
        <dbReference type="EMBL" id="KAL3505874.1"/>
    </source>
</evidence>
<accession>A0ABD2YEN8</accession>
<dbReference type="InterPro" id="IPR005202">
    <property type="entry name" value="TF_GRAS"/>
</dbReference>
<reference evidence="4 5" key="1">
    <citation type="submission" date="2024-11" db="EMBL/GenBank/DDBJ databases">
        <title>A near-complete genome assembly of Cinchona calisaya.</title>
        <authorList>
            <person name="Lian D.C."/>
            <person name="Zhao X.W."/>
            <person name="Wei L."/>
        </authorList>
    </citation>
    <scope>NUCLEOTIDE SEQUENCE [LARGE SCALE GENOMIC DNA]</scope>
    <source>
        <tissue evidence="4">Nenye</tissue>
    </source>
</reference>
<name>A0ABD2YEN8_9GENT</name>
<protein>
    <submittedName>
        <fullName evidence="4">Uncharacterized protein</fullName>
    </submittedName>
</protein>
<dbReference type="AlphaFoldDB" id="A0ABD2YEN8"/>
<keyword evidence="2" id="KW-0804">Transcription</keyword>
<dbReference type="EMBL" id="JBJUIK010000013">
    <property type="protein sequence ID" value="KAL3505874.1"/>
    <property type="molecule type" value="Genomic_DNA"/>
</dbReference>
<dbReference type="PROSITE" id="PS50985">
    <property type="entry name" value="GRAS"/>
    <property type="match status" value="1"/>
</dbReference>
<keyword evidence="1" id="KW-0805">Transcription regulation</keyword>
<proteinExistence type="inferred from homology"/>
<comment type="caution">
    <text evidence="4">The sequence shown here is derived from an EMBL/GenBank/DDBJ whole genome shotgun (WGS) entry which is preliminary data.</text>
</comment>
<dbReference type="Pfam" id="PF03514">
    <property type="entry name" value="GRAS"/>
    <property type="match status" value="1"/>
</dbReference>
<evidence type="ECO:0000256" key="3">
    <source>
        <dbReference type="PROSITE-ProRule" id="PRU01191"/>
    </source>
</evidence>
<comment type="similarity">
    <text evidence="3">Belongs to the GRAS family.</text>
</comment>
<gene>
    <name evidence="4" type="ORF">ACH5RR_031256</name>
</gene>
<evidence type="ECO:0000256" key="2">
    <source>
        <dbReference type="ARBA" id="ARBA00023163"/>
    </source>
</evidence>
<sequence length="132" mass="14534">MREIVGLVVPKEPQKNQLKPTTEEVLTVLQHELLECNNELPFSQVTKFTATQAIVDNVASAKGHECPLELLKISAVGPSKEMIDKIGKMLSSFADGLNIPFAFKSIVSDMKDIKEDFFELAADEVLAVCSEL</sequence>
<comment type="caution">
    <text evidence="3">Lacks conserved residue(s) required for the propagation of feature annotation.</text>
</comment>
<keyword evidence="5" id="KW-1185">Reference proteome</keyword>